<keyword evidence="3" id="KW-1185">Reference proteome</keyword>
<protein>
    <submittedName>
        <fullName evidence="2">Uncharacterized protein</fullName>
    </submittedName>
</protein>
<feature type="compositionally biased region" description="Acidic residues" evidence="1">
    <location>
        <begin position="80"/>
        <end position="90"/>
    </location>
</feature>
<name>A0A4Z2GY08_9TELE</name>
<evidence type="ECO:0000313" key="2">
    <source>
        <dbReference type="EMBL" id="TNN57484.1"/>
    </source>
</evidence>
<dbReference type="AlphaFoldDB" id="A0A4Z2GY08"/>
<evidence type="ECO:0000313" key="3">
    <source>
        <dbReference type="Proteomes" id="UP000314294"/>
    </source>
</evidence>
<feature type="region of interest" description="Disordered" evidence="1">
    <location>
        <begin position="29"/>
        <end position="90"/>
    </location>
</feature>
<sequence>MCRSHPHLADKQDLPLRIMQVTQMLNSNINKTTETFDPKQAVDLQMKSNRRTNQGQGGASSSSSSSTMQEAEAEDRGGDTEEDSEEDCTY</sequence>
<reference evidence="2 3" key="1">
    <citation type="submission" date="2019-03" db="EMBL/GenBank/DDBJ databases">
        <title>First draft genome of Liparis tanakae, snailfish: a comprehensive survey of snailfish specific genes.</title>
        <authorList>
            <person name="Kim W."/>
            <person name="Song I."/>
            <person name="Jeong J.-H."/>
            <person name="Kim D."/>
            <person name="Kim S."/>
            <person name="Ryu S."/>
            <person name="Song J.Y."/>
            <person name="Lee S.K."/>
        </authorList>
    </citation>
    <scope>NUCLEOTIDE SEQUENCE [LARGE SCALE GENOMIC DNA]</scope>
    <source>
        <tissue evidence="2">Muscle</tissue>
    </source>
</reference>
<organism evidence="2 3">
    <name type="scientific">Liparis tanakae</name>
    <name type="common">Tanaka's snailfish</name>
    <dbReference type="NCBI Taxonomy" id="230148"/>
    <lineage>
        <taxon>Eukaryota</taxon>
        <taxon>Metazoa</taxon>
        <taxon>Chordata</taxon>
        <taxon>Craniata</taxon>
        <taxon>Vertebrata</taxon>
        <taxon>Euteleostomi</taxon>
        <taxon>Actinopterygii</taxon>
        <taxon>Neopterygii</taxon>
        <taxon>Teleostei</taxon>
        <taxon>Neoteleostei</taxon>
        <taxon>Acanthomorphata</taxon>
        <taxon>Eupercaria</taxon>
        <taxon>Perciformes</taxon>
        <taxon>Cottioidei</taxon>
        <taxon>Cottales</taxon>
        <taxon>Liparidae</taxon>
        <taxon>Liparis</taxon>
    </lineage>
</organism>
<dbReference type="EMBL" id="SRLO01000404">
    <property type="protein sequence ID" value="TNN57484.1"/>
    <property type="molecule type" value="Genomic_DNA"/>
</dbReference>
<accession>A0A4Z2GY08</accession>
<proteinExistence type="predicted"/>
<comment type="caution">
    <text evidence="2">The sequence shown here is derived from an EMBL/GenBank/DDBJ whole genome shotgun (WGS) entry which is preliminary data.</text>
</comment>
<evidence type="ECO:0000256" key="1">
    <source>
        <dbReference type="SAM" id="MobiDB-lite"/>
    </source>
</evidence>
<dbReference type="Proteomes" id="UP000314294">
    <property type="component" value="Unassembled WGS sequence"/>
</dbReference>
<gene>
    <name evidence="2" type="ORF">EYF80_032308</name>
</gene>